<evidence type="ECO:0000313" key="5">
    <source>
        <dbReference type="EMBL" id="KLD62287.1"/>
    </source>
</evidence>
<evidence type="ECO:0000256" key="2">
    <source>
        <dbReference type="ARBA" id="ARBA00022837"/>
    </source>
</evidence>
<dbReference type="AlphaFoldDB" id="A0A0G9H3L1"/>
<dbReference type="Proteomes" id="UP000035481">
    <property type="component" value="Unassembled WGS sequence"/>
</dbReference>
<name>A0A0G9H3L1_9GAMM</name>
<dbReference type="OrthoDB" id="7156875at2"/>
<gene>
    <name evidence="5" type="ORF">Y882_16420</name>
</gene>
<reference evidence="5 6" key="1">
    <citation type="journal article" date="2015" name="Antonie Van Leeuwenhoek">
        <title>A phylogenomic and molecular marker based taxonomic framework for the order Xanthomonadales: proposal to transfer the families Algiphilaceae and Solimonadaceae to the order Nevskiales ord. nov. and to create a new family within the order Xanthomonadales, the family Rhodanobacteraceae fam. nov., containing the genus Rhodanobacter and its closest relatives.</title>
        <authorList>
            <person name="Naushad S."/>
            <person name="Adeolu M."/>
            <person name="Wong S."/>
            <person name="Sohail M."/>
            <person name="Schellhorn H.E."/>
            <person name="Gupta R.S."/>
        </authorList>
    </citation>
    <scope>NUCLEOTIDE SEQUENCE [LARGE SCALE GENOMIC DNA]</scope>
    <source>
        <strain evidence="5 6">DSM 16301</strain>
    </source>
</reference>
<dbReference type="STRING" id="1440762.Y882_16420"/>
<dbReference type="GO" id="GO:0046872">
    <property type="term" value="F:metal ion binding"/>
    <property type="evidence" value="ECO:0007669"/>
    <property type="project" value="UniProtKB-KW"/>
</dbReference>
<dbReference type="EMBL" id="JPLA01000049">
    <property type="protein sequence ID" value="KLD62287.1"/>
    <property type="molecule type" value="Genomic_DNA"/>
</dbReference>
<keyword evidence="3" id="KW-0732">Signal</keyword>
<accession>A0A0G9H3L1</accession>
<dbReference type="InterPro" id="IPR008707">
    <property type="entry name" value="B-propeller_PilY1"/>
</dbReference>
<feature type="signal peptide" evidence="3">
    <location>
        <begin position="1"/>
        <end position="37"/>
    </location>
</feature>
<comment type="caution">
    <text evidence="5">The sequence shown here is derived from an EMBL/GenBank/DDBJ whole genome shotgun (WGS) entry which is preliminary data.</text>
</comment>
<dbReference type="PATRIC" id="fig|1440762.4.peg.3008"/>
<feature type="domain" description="PilY1 beta-propeller" evidence="4">
    <location>
        <begin position="730"/>
        <end position="1076"/>
    </location>
</feature>
<protein>
    <submittedName>
        <fullName evidence="5">Pilus assembly protein PilY</fullName>
    </submittedName>
</protein>
<evidence type="ECO:0000256" key="3">
    <source>
        <dbReference type="SAM" id="SignalP"/>
    </source>
</evidence>
<evidence type="ECO:0000313" key="6">
    <source>
        <dbReference type="Proteomes" id="UP000035481"/>
    </source>
</evidence>
<sequence>MNNHSSLRARAGRFTGRLLSVGLTVLALGVLSTPSMAAVTVDQQPLIIQKSLPPNIVLMFDDSGSMAWDFMPDAKFLPGATTNNNVTLVDLDALRYSGNNGTYYNPSVTYAPPVKADGTKYTAPTGIDSAFVDGFRSPTTTDVTQYASDSFCDYNNVSSRNCTSGNSTSYHYFKYYSAITTSSTNTSTYAANPRCTSGSDTLVKDGGANNGMCKHTNSKGVVSYVNPSTSCDSADTYLPASMMCQKVTTVTTTTNLFTYTVPGTNGTYTRKYIGKTGACTAANLTSASCDDSPTAQQNVANWFSYFRTRILMAKSGLMNSFSTLDTTFRVGFGSIDGNNDSKLPTDQTTKNNFNIANVKPFVDQKSAFWTWLEGETANNGTPLRTALDAVGQYYKTDQPWGAMNSDPDFDTASGNTELACRQSYTILTTDGFWNGAAAPTTIGDADSTAKTNTGANNQSYTFSAAKPYKDGVSNTLADVAMYYWVNDLRTNTSNEVPVNNEDPAFWQHMTTFTLGLGFTPTGITPAGTTVDQVFNWARGGTAINGFAWPATSSDSINNIADLAHAAVNGHGGFYSATSPEAFTSGLKDALKRATERVGTGASLAANSTQLKTGTVAYQANYYTAKWKGDLKALSINANSGAIATNPDWTATSALPAYADRKVYSYNASAASPNTPVFQFNAANVGMLSGTQQLALGATSAEQQTMISYLLGDTSQEQRNGGSLRNRDTPLGDIVNSQPVYVGAPNANQFVGKSFTGSSTFADYAAGKAGRAGRILVAANDGMLHAFNGATGAEVYAYLPSAVITSNLKQIANPAYGGTDVAHQYFNDGELTVADVYYGSPGAWHTVAVGTTGRGLAKAVYALDVTDPAVFKLLWERSAADGLSNSGYIGQMNGKPVVAQTANGSWSVLIGNGYNSSNDTAALLQFGITDGALTVHTTTDTATGNGLAAPAVWIGNSSNGISTVAYAGDAKGQVWKFGLNDGTAATPDSIGSLVFTATDAGGTGQPITAGMLMGRDPATSNLWLFFGTGKYLASADLKNKATQTWYGLIVQSSNDTVVSNLVSSGRAALVQRQILLESAGDAAATPPVSPGRAITAKPSTSDLGDKSGWYMDLTSPSKGAEGERIVTPNQFQGSMLLGTTRIPQATDACNPSGRGWIMALDPFSGTAASTSFFDLNGNGAINDADGVKSGNNTLTNSGIGFNSLPNNPIFVGGVMLVSFDNGSNGSVYTAGSAGAFTRVSWRELVNP</sequence>
<feature type="chain" id="PRO_5002576265" evidence="3">
    <location>
        <begin position="38"/>
        <end position="1246"/>
    </location>
</feature>
<evidence type="ECO:0000259" key="4">
    <source>
        <dbReference type="Pfam" id="PF05567"/>
    </source>
</evidence>
<organism evidence="5 6">
    <name type="scientific">Dyella japonica DSM 16301</name>
    <dbReference type="NCBI Taxonomy" id="1440762"/>
    <lineage>
        <taxon>Bacteria</taxon>
        <taxon>Pseudomonadati</taxon>
        <taxon>Pseudomonadota</taxon>
        <taxon>Gammaproteobacteria</taxon>
        <taxon>Lysobacterales</taxon>
        <taxon>Rhodanobacteraceae</taxon>
        <taxon>Dyella</taxon>
    </lineage>
</organism>
<proteinExistence type="predicted"/>
<dbReference type="Pfam" id="PF05567">
    <property type="entry name" value="T4P_PilY1"/>
    <property type="match status" value="1"/>
</dbReference>
<dbReference type="RefSeq" id="WP_046972965.1">
    <property type="nucleotide sequence ID" value="NZ_JPLA01000049.1"/>
</dbReference>
<evidence type="ECO:0000256" key="1">
    <source>
        <dbReference type="ARBA" id="ARBA00022723"/>
    </source>
</evidence>
<keyword evidence="2" id="KW-0106">Calcium</keyword>
<keyword evidence="1" id="KW-0479">Metal-binding</keyword>